<evidence type="ECO:0000313" key="3">
    <source>
        <dbReference type="Proteomes" id="UP000238217"/>
    </source>
</evidence>
<protein>
    <submittedName>
        <fullName evidence="2">Uncharacterized protein</fullName>
    </submittedName>
</protein>
<proteinExistence type="predicted"/>
<dbReference type="EMBL" id="PVTY01000035">
    <property type="protein sequence ID" value="PRZ11706.1"/>
    <property type="molecule type" value="Genomic_DNA"/>
</dbReference>
<reference evidence="2 3" key="1">
    <citation type="submission" date="2018-03" db="EMBL/GenBank/DDBJ databases">
        <title>Comparative analysis of microorganisms from saline springs in Andes Mountain Range, Colombia.</title>
        <authorList>
            <person name="Rubin E."/>
        </authorList>
    </citation>
    <scope>NUCLEOTIDE SEQUENCE [LARGE SCALE GENOMIC DNA]</scope>
    <source>
        <strain evidence="2 3">CG 35</strain>
    </source>
</reference>
<keyword evidence="3" id="KW-1185">Reference proteome</keyword>
<sequence>YAAYIGRAKDGPSPLGPDETRYRHDRIDINGTVTLRYESRMYHIGVGRTHARTRVVLLVKDRHIMVVDYRTGEIFRDLVLDPSRKYQPQSKTPRT</sequence>
<feature type="region of interest" description="Disordered" evidence="1">
    <location>
        <begin position="1"/>
        <end position="22"/>
    </location>
</feature>
<comment type="caution">
    <text evidence="2">The sequence shown here is derived from an EMBL/GenBank/DDBJ whole genome shotgun (WGS) entry which is preliminary data.</text>
</comment>
<dbReference type="Proteomes" id="UP000238217">
    <property type="component" value="Unassembled WGS sequence"/>
</dbReference>
<organism evidence="2 3">
    <name type="scientific">Nesterenkonia sandarakina</name>
    <dbReference type="NCBI Taxonomy" id="272918"/>
    <lineage>
        <taxon>Bacteria</taxon>
        <taxon>Bacillati</taxon>
        <taxon>Actinomycetota</taxon>
        <taxon>Actinomycetes</taxon>
        <taxon>Micrococcales</taxon>
        <taxon>Micrococcaceae</taxon>
        <taxon>Nesterenkonia</taxon>
    </lineage>
</organism>
<evidence type="ECO:0000256" key="1">
    <source>
        <dbReference type="SAM" id="MobiDB-lite"/>
    </source>
</evidence>
<gene>
    <name evidence="2" type="ORF">BCL67_13515</name>
</gene>
<evidence type="ECO:0000313" key="2">
    <source>
        <dbReference type="EMBL" id="PRZ11706.1"/>
    </source>
</evidence>
<name>A0A2T0YAJ4_9MICC</name>
<dbReference type="AlphaFoldDB" id="A0A2T0YAJ4"/>
<accession>A0A2T0YAJ4</accession>
<feature type="non-terminal residue" evidence="2">
    <location>
        <position position="1"/>
    </location>
</feature>